<evidence type="ECO:0008006" key="3">
    <source>
        <dbReference type="Google" id="ProtNLM"/>
    </source>
</evidence>
<dbReference type="Proteomes" id="UP001234989">
    <property type="component" value="Chromosome 4"/>
</dbReference>
<dbReference type="AlphaFoldDB" id="A0AAF0QM80"/>
<sequence length="108" mass="12062">MTLAMSGVPRADWTGASGSYPSKVISFIRVQRLVDMGCLSYLAFIRDPSVEPPPMDSVLVVQEFSDIFPSDLLGIPPYRDINFVIDLDPRSKPISNHHYHMAPAELKE</sequence>
<proteinExistence type="predicted"/>
<protein>
    <recommendedName>
        <fullName evidence="3">Reverse transcriptase domain-containing protein</fullName>
    </recommendedName>
</protein>
<evidence type="ECO:0000313" key="2">
    <source>
        <dbReference type="Proteomes" id="UP001234989"/>
    </source>
</evidence>
<name>A0AAF0QM80_SOLVR</name>
<dbReference type="EMBL" id="CP133615">
    <property type="protein sequence ID" value="WMV25693.1"/>
    <property type="molecule type" value="Genomic_DNA"/>
</dbReference>
<reference evidence="1" key="1">
    <citation type="submission" date="2023-08" db="EMBL/GenBank/DDBJ databases">
        <title>A de novo genome assembly of Solanum verrucosum Schlechtendal, a Mexican diploid species geographically isolated from the other diploid A-genome species in potato relatives.</title>
        <authorList>
            <person name="Hosaka K."/>
        </authorList>
    </citation>
    <scope>NUCLEOTIDE SEQUENCE</scope>
    <source>
        <tissue evidence="1">Young leaves</tissue>
    </source>
</reference>
<keyword evidence="2" id="KW-1185">Reference proteome</keyword>
<evidence type="ECO:0000313" key="1">
    <source>
        <dbReference type="EMBL" id="WMV25693.1"/>
    </source>
</evidence>
<gene>
    <name evidence="1" type="ORF">MTR67_019078</name>
</gene>
<organism evidence="1 2">
    <name type="scientific">Solanum verrucosum</name>
    <dbReference type="NCBI Taxonomy" id="315347"/>
    <lineage>
        <taxon>Eukaryota</taxon>
        <taxon>Viridiplantae</taxon>
        <taxon>Streptophyta</taxon>
        <taxon>Embryophyta</taxon>
        <taxon>Tracheophyta</taxon>
        <taxon>Spermatophyta</taxon>
        <taxon>Magnoliopsida</taxon>
        <taxon>eudicotyledons</taxon>
        <taxon>Gunneridae</taxon>
        <taxon>Pentapetalae</taxon>
        <taxon>asterids</taxon>
        <taxon>lamiids</taxon>
        <taxon>Solanales</taxon>
        <taxon>Solanaceae</taxon>
        <taxon>Solanoideae</taxon>
        <taxon>Solaneae</taxon>
        <taxon>Solanum</taxon>
    </lineage>
</organism>
<accession>A0AAF0QM80</accession>